<dbReference type="Proteomes" id="UP000248090">
    <property type="component" value="Unassembled WGS sequence"/>
</dbReference>
<keyword evidence="3 9" id="KW-1133">Transmembrane helix</keyword>
<accession>A0ABX5LRS0</accession>
<name>A0ABX5LRS0_9GAMM</name>
<dbReference type="PROSITE" id="PS50885">
    <property type="entry name" value="HAMP"/>
    <property type="match status" value="1"/>
</dbReference>
<evidence type="ECO:0000256" key="7">
    <source>
        <dbReference type="PROSITE-ProRule" id="PRU00284"/>
    </source>
</evidence>
<dbReference type="SUPFAM" id="SSF58104">
    <property type="entry name" value="Methyl-accepting chemotaxis protein (MCP) signaling domain"/>
    <property type="match status" value="1"/>
</dbReference>
<keyword evidence="4 9" id="KW-0472">Membrane</keyword>
<evidence type="ECO:0000256" key="5">
    <source>
        <dbReference type="ARBA" id="ARBA00023224"/>
    </source>
</evidence>
<evidence type="ECO:0000259" key="11">
    <source>
        <dbReference type="PROSITE" id="PS50885"/>
    </source>
</evidence>
<dbReference type="InterPro" id="IPR004089">
    <property type="entry name" value="MCPsignal_dom"/>
</dbReference>
<comment type="subcellular location">
    <subcellularLocation>
        <location evidence="1">Membrane</location>
        <topology evidence="1">Multi-pass membrane protein</topology>
    </subcellularLocation>
</comment>
<sequence length="661" mass="72125">MNRISYAAKFILVSLLFFTLIAVLAVLVINNYSAKIADTSEELAGIDQLQQQFTLYEELAHVRDVRTAFRSFTNKRLTELLDQETQKAKDMIAGFDSTSLQRFPKSAEQFQEVMKAHDERQSDLSESKDALNELFSVESLPLQKQLAVLNTLAWESGLSRDSDEFTALGVSYLVRSLPTLLESLSALRAYGLEITSERYLGNVNKDLLNVALFQLNANYVAYQAASQPLLDQGSSDVKNGLQESNDHYQTLVKLVTDEILTASRIKLKADEFDQNFTGLQQQLISNSNALFTQLQGQLANRLQAETLRRNIVMGGIGIVVLLALGMYLAFYSSVKIAVGSMLKAVTSVAQGDLTVTVQLSQKDEMGRLSDAFNQMIDRVRDLIQTSMNSSTAVAQQSEYMQETSRHAKHVIDQQREDIHSISEAIGQVSDAAHQVSEHAHHAAEAASGAHGNANSGQRQLSDALHAIQTLAEHIRESATLTTKVSAASGNISQVLDVIKSIAEQTNLLALNAAIEAARAGEQGRGFAVVADEVRLLAQRTQGSTAEIEGMIRELQQGVKVAVTFMEDSQKQAEQTVQQSQQVGTTLEAITEAVSQIMAMNHQIATAAEEQTNVAEEVTGRIRSVSQGSEQAAQAGQATSAASEQLTQLTQQLNSAISSFRV</sequence>
<evidence type="ECO:0000256" key="4">
    <source>
        <dbReference type="ARBA" id="ARBA00023136"/>
    </source>
</evidence>
<evidence type="ECO:0000256" key="3">
    <source>
        <dbReference type="ARBA" id="ARBA00022989"/>
    </source>
</evidence>
<comment type="similarity">
    <text evidence="6">Belongs to the methyl-accepting chemotaxis (MCP) protein family.</text>
</comment>
<evidence type="ECO:0000313" key="13">
    <source>
        <dbReference type="Proteomes" id="UP000248090"/>
    </source>
</evidence>
<dbReference type="PANTHER" id="PTHR32089:SF119">
    <property type="entry name" value="METHYL-ACCEPTING CHEMOTAXIS PROTEIN CTPL"/>
    <property type="match status" value="1"/>
</dbReference>
<dbReference type="Gene3D" id="1.10.287.950">
    <property type="entry name" value="Methyl-accepting chemotaxis protein"/>
    <property type="match status" value="1"/>
</dbReference>
<evidence type="ECO:0000256" key="2">
    <source>
        <dbReference type="ARBA" id="ARBA00022692"/>
    </source>
</evidence>
<dbReference type="InterPro" id="IPR003660">
    <property type="entry name" value="HAMP_dom"/>
</dbReference>
<dbReference type="Pfam" id="PF00672">
    <property type="entry name" value="HAMP"/>
    <property type="match status" value="1"/>
</dbReference>
<feature type="compositionally biased region" description="Low complexity" evidence="8">
    <location>
        <begin position="444"/>
        <end position="457"/>
    </location>
</feature>
<dbReference type="PROSITE" id="PS50111">
    <property type="entry name" value="CHEMOTAXIS_TRANSDUC_2"/>
    <property type="match status" value="1"/>
</dbReference>
<feature type="region of interest" description="Disordered" evidence="8">
    <location>
        <begin position="437"/>
        <end position="459"/>
    </location>
</feature>
<keyword evidence="13" id="KW-1185">Reference proteome</keyword>
<keyword evidence="5 7" id="KW-0807">Transducer</keyword>
<reference evidence="12 13" key="1">
    <citation type="submission" date="2015-03" db="EMBL/GenBank/DDBJ databases">
        <authorList>
            <person name="Krishnan R."/>
            <person name="Midha S."/>
            <person name="Patil P.B."/>
            <person name="Rameshkumar N."/>
        </authorList>
    </citation>
    <scope>NUCLEOTIDE SEQUENCE [LARGE SCALE GENOMIC DNA]</scope>
    <source>
        <strain evidence="12 13">L1E11</strain>
    </source>
</reference>
<feature type="transmembrane region" description="Helical" evidence="9">
    <location>
        <begin position="311"/>
        <end position="331"/>
    </location>
</feature>
<organism evidence="12 13">
    <name type="scientific">Pokkaliibacter plantistimulans</name>
    <dbReference type="NCBI Taxonomy" id="1635171"/>
    <lineage>
        <taxon>Bacteria</taxon>
        <taxon>Pseudomonadati</taxon>
        <taxon>Pseudomonadota</taxon>
        <taxon>Gammaproteobacteria</taxon>
        <taxon>Oceanospirillales</taxon>
        <taxon>Balneatrichaceae</taxon>
        <taxon>Pokkaliibacter</taxon>
    </lineage>
</organism>
<dbReference type="EMBL" id="LAPT01000140">
    <property type="protein sequence ID" value="PXF28907.1"/>
    <property type="molecule type" value="Genomic_DNA"/>
</dbReference>
<evidence type="ECO:0000313" key="12">
    <source>
        <dbReference type="EMBL" id="PXF28907.1"/>
    </source>
</evidence>
<evidence type="ECO:0008006" key="14">
    <source>
        <dbReference type="Google" id="ProtNLM"/>
    </source>
</evidence>
<evidence type="ECO:0000256" key="8">
    <source>
        <dbReference type="SAM" id="MobiDB-lite"/>
    </source>
</evidence>
<dbReference type="SMART" id="SM00283">
    <property type="entry name" value="MA"/>
    <property type="match status" value="1"/>
</dbReference>
<evidence type="ECO:0000256" key="9">
    <source>
        <dbReference type="SAM" id="Phobius"/>
    </source>
</evidence>
<evidence type="ECO:0000256" key="6">
    <source>
        <dbReference type="ARBA" id="ARBA00029447"/>
    </source>
</evidence>
<dbReference type="PANTHER" id="PTHR32089">
    <property type="entry name" value="METHYL-ACCEPTING CHEMOTAXIS PROTEIN MCPB"/>
    <property type="match status" value="1"/>
</dbReference>
<feature type="transmembrane region" description="Helical" evidence="9">
    <location>
        <begin position="6"/>
        <end position="29"/>
    </location>
</feature>
<feature type="domain" description="HAMP" evidence="11">
    <location>
        <begin position="332"/>
        <end position="384"/>
    </location>
</feature>
<evidence type="ECO:0000256" key="1">
    <source>
        <dbReference type="ARBA" id="ARBA00004141"/>
    </source>
</evidence>
<comment type="caution">
    <text evidence="12">The sequence shown here is derived from an EMBL/GenBank/DDBJ whole genome shotgun (WGS) entry which is preliminary data.</text>
</comment>
<evidence type="ECO:0000259" key="10">
    <source>
        <dbReference type="PROSITE" id="PS50111"/>
    </source>
</evidence>
<dbReference type="SMART" id="SM00304">
    <property type="entry name" value="HAMP"/>
    <property type="match status" value="1"/>
</dbReference>
<gene>
    <name evidence="12" type="ORF">WH50_23830</name>
</gene>
<feature type="domain" description="Methyl-accepting transducer" evidence="10">
    <location>
        <begin position="389"/>
        <end position="625"/>
    </location>
</feature>
<protein>
    <recommendedName>
        <fullName evidence="14">Chemotaxis protein</fullName>
    </recommendedName>
</protein>
<dbReference type="Pfam" id="PF00015">
    <property type="entry name" value="MCPsignal"/>
    <property type="match status" value="1"/>
</dbReference>
<dbReference type="CDD" id="cd06225">
    <property type="entry name" value="HAMP"/>
    <property type="match status" value="1"/>
</dbReference>
<proteinExistence type="inferred from homology"/>
<keyword evidence="2 9" id="KW-0812">Transmembrane</keyword>
<dbReference type="CDD" id="cd11386">
    <property type="entry name" value="MCP_signal"/>
    <property type="match status" value="1"/>
</dbReference>